<dbReference type="Proteomes" id="UP000236178">
    <property type="component" value="Unassembled WGS sequence"/>
</dbReference>
<comment type="caution">
    <text evidence="1">The sequence shown here is derived from an EMBL/GenBank/DDBJ whole genome shotgun (WGS) entry which is preliminary data.</text>
</comment>
<protein>
    <submittedName>
        <fullName evidence="1">Uncharacterized protein</fullName>
    </submittedName>
</protein>
<dbReference type="RefSeq" id="WP_103548293.1">
    <property type="nucleotide sequence ID" value="NZ_JBHJSK010000026.1"/>
</dbReference>
<dbReference type="OrthoDB" id="4128951at2"/>
<name>A0A2I0SVC1_9ACTN</name>
<dbReference type="EMBL" id="PJOS01000007">
    <property type="protein sequence ID" value="PKT73889.1"/>
    <property type="molecule type" value="Genomic_DNA"/>
</dbReference>
<gene>
    <name evidence="1" type="ORF">CW362_05925</name>
</gene>
<dbReference type="AlphaFoldDB" id="A0A2I0SVC1"/>
<organism evidence="1 2">
    <name type="scientific">Streptomyces populi</name>
    <dbReference type="NCBI Taxonomy" id="2058924"/>
    <lineage>
        <taxon>Bacteria</taxon>
        <taxon>Bacillati</taxon>
        <taxon>Actinomycetota</taxon>
        <taxon>Actinomycetes</taxon>
        <taxon>Kitasatosporales</taxon>
        <taxon>Streptomycetaceae</taxon>
        <taxon>Streptomyces</taxon>
    </lineage>
</organism>
<evidence type="ECO:0000313" key="2">
    <source>
        <dbReference type="Proteomes" id="UP000236178"/>
    </source>
</evidence>
<keyword evidence="2" id="KW-1185">Reference proteome</keyword>
<proteinExistence type="predicted"/>
<evidence type="ECO:0000313" key="1">
    <source>
        <dbReference type="EMBL" id="PKT73889.1"/>
    </source>
</evidence>
<accession>A0A2I0SVC1</accession>
<sequence>MTDSTSNALAVYRLLPRMGEFRTLLLGSSLRKLIRWQITGSEADMPTSFTGSWDGNPGWRRSEFPSGYPGAPVLSRRVAGLLEAELSDSGPLVPVVTEPADRALPGGGDGSDDYVLHVVEPVVDCLDTRRSSKPKRTTGEITKAHFRPEALPVGLAAFRIPEYRGGVYWNGWAVDRLAALVGDDLETRLVWSQDPAATPHPAPWGF</sequence>
<reference evidence="1 2" key="1">
    <citation type="submission" date="2017-12" db="EMBL/GenBank/DDBJ databases">
        <title>Streptomyces populusis sp. nov., a novel endophytic actinobacterium isolated from stems of Populus adenopoda Maxim.</title>
        <authorList>
            <person name="Wang Z."/>
        </authorList>
    </citation>
    <scope>NUCLEOTIDE SEQUENCE [LARGE SCALE GENOMIC DNA]</scope>
    <source>
        <strain evidence="1 2">A249</strain>
    </source>
</reference>